<evidence type="ECO:0000256" key="1">
    <source>
        <dbReference type="SAM" id="MobiDB-lite"/>
    </source>
</evidence>
<dbReference type="EMBL" id="UOFL01000119">
    <property type="protein sequence ID" value="VAW77139.1"/>
    <property type="molecule type" value="Genomic_DNA"/>
</dbReference>
<accession>A0A3B0YS47</accession>
<evidence type="ECO:0000313" key="3">
    <source>
        <dbReference type="EMBL" id="VAW77139.1"/>
    </source>
</evidence>
<evidence type="ECO:0000259" key="2">
    <source>
        <dbReference type="Pfam" id="PF13546"/>
    </source>
</evidence>
<feature type="domain" description="Transposase IS701-like DDE" evidence="2">
    <location>
        <begin position="11"/>
        <end position="265"/>
    </location>
</feature>
<name>A0A3B0YS47_9ZZZZ</name>
<organism evidence="3">
    <name type="scientific">hydrothermal vent metagenome</name>
    <dbReference type="NCBI Taxonomy" id="652676"/>
    <lineage>
        <taxon>unclassified sequences</taxon>
        <taxon>metagenomes</taxon>
        <taxon>ecological metagenomes</taxon>
    </lineage>
</organism>
<proteinExistence type="predicted"/>
<dbReference type="Pfam" id="PF13546">
    <property type="entry name" value="DDE_5"/>
    <property type="match status" value="1"/>
</dbReference>
<dbReference type="AlphaFoldDB" id="A0A3B0YS47"/>
<sequence>MNEITTLLIHLHPLLDSSTFRQLTVMSEALFTMTGRVTQLSMSRWTEKGGSYRTVHRFFQKSIPWDKLNWRLVEMSLPKERGVILIAGDATTVTKSGKRTYGLGKFFSSIYSRAVSGLGFQCLSLIEVERRISWPILTEQISPLPKKKKAVKTKGKKVKRGKGRPKGSKNKNHREVKLNAEMTQVKAMLEKLLKLIGETLKPVYFVYDGAFGNNAAVQMTQQVGLQLISKLRNNSALYFEWNGVYSGKGRRPIYGQRVDYNNLSISYLKSDETKKKIRTRIYQLTSLHKKFADKLNVVIIHKENITTGKVARILLFSTDLALEWDKLVDYYRLRFQIEFNFRDAKQHWGLEDFMAVKEQSVFNSANLSLFMVNVSQAMLITLNQ</sequence>
<dbReference type="InterPro" id="IPR012337">
    <property type="entry name" value="RNaseH-like_sf"/>
</dbReference>
<protein>
    <submittedName>
        <fullName evidence="3">COG3385: FOG: Transposase and inactivated derivatives</fullName>
    </submittedName>
</protein>
<feature type="non-terminal residue" evidence="3">
    <location>
        <position position="384"/>
    </location>
</feature>
<gene>
    <name evidence="3" type="ORF">MNBD_GAMMA12-2069</name>
</gene>
<dbReference type="InterPro" id="IPR038721">
    <property type="entry name" value="IS701-like_DDE_dom"/>
</dbReference>
<feature type="compositionally biased region" description="Basic residues" evidence="1">
    <location>
        <begin position="148"/>
        <end position="172"/>
    </location>
</feature>
<reference evidence="3" key="1">
    <citation type="submission" date="2018-06" db="EMBL/GenBank/DDBJ databases">
        <authorList>
            <person name="Zhirakovskaya E."/>
        </authorList>
    </citation>
    <scope>NUCLEOTIDE SEQUENCE</scope>
</reference>
<dbReference type="SUPFAM" id="SSF53098">
    <property type="entry name" value="Ribonuclease H-like"/>
    <property type="match status" value="1"/>
</dbReference>
<feature type="region of interest" description="Disordered" evidence="1">
    <location>
        <begin position="148"/>
        <end position="173"/>
    </location>
</feature>